<dbReference type="EMBL" id="MCFC01000084">
    <property type="protein sequence ID" value="ORY23065.1"/>
    <property type="molecule type" value="Genomic_DNA"/>
</dbReference>
<gene>
    <name evidence="2" type="ORF">BCR39DRAFT_550214</name>
</gene>
<accession>A0A1Y2AM94</accession>
<evidence type="ECO:0000313" key="3">
    <source>
        <dbReference type="Proteomes" id="UP000193986"/>
    </source>
</evidence>
<feature type="compositionally biased region" description="Basic and acidic residues" evidence="1">
    <location>
        <begin position="101"/>
        <end position="117"/>
    </location>
</feature>
<evidence type="ECO:0000313" key="2">
    <source>
        <dbReference type="EMBL" id="ORY23065.1"/>
    </source>
</evidence>
<sequence length="179" mass="19859">MSRRKDLISVILDIVQAHLGCLPCFSRRPPSPPLDPLEGELETLLGGPSDFSLKVTGRRRISDFSEESEQEGDHFGDARELDERDVQTFLGRLEPGLSLADIEREEREEAERQERAMGRIYSEGGERGEDEFGGFHTATTVTAHQRNTNEGTKEYGSDGDEEAEVSFALGAENDSDIDA</sequence>
<feature type="compositionally biased region" description="Polar residues" evidence="1">
    <location>
        <begin position="137"/>
        <end position="150"/>
    </location>
</feature>
<keyword evidence="3" id="KW-1185">Reference proteome</keyword>
<proteinExistence type="predicted"/>
<dbReference type="AlphaFoldDB" id="A0A1Y2AM94"/>
<name>A0A1Y2AM94_9TREE</name>
<evidence type="ECO:0000256" key="1">
    <source>
        <dbReference type="SAM" id="MobiDB-lite"/>
    </source>
</evidence>
<protein>
    <submittedName>
        <fullName evidence="2">Uncharacterized protein</fullName>
    </submittedName>
</protein>
<comment type="caution">
    <text evidence="2">The sequence shown here is derived from an EMBL/GenBank/DDBJ whole genome shotgun (WGS) entry which is preliminary data.</text>
</comment>
<dbReference type="InParanoid" id="A0A1Y2AM94"/>
<reference evidence="2 3" key="1">
    <citation type="submission" date="2016-07" db="EMBL/GenBank/DDBJ databases">
        <title>Pervasive Adenine N6-methylation of Active Genes in Fungi.</title>
        <authorList>
            <consortium name="DOE Joint Genome Institute"/>
            <person name="Mondo S.J."/>
            <person name="Dannebaum R.O."/>
            <person name="Kuo R.C."/>
            <person name="Labutti K."/>
            <person name="Haridas S."/>
            <person name="Kuo A."/>
            <person name="Salamov A."/>
            <person name="Ahrendt S.R."/>
            <person name="Lipzen A."/>
            <person name="Sullivan W."/>
            <person name="Andreopoulos W.B."/>
            <person name="Clum A."/>
            <person name="Lindquist E."/>
            <person name="Daum C."/>
            <person name="Ramamoorthy G.K."/>
            <person name="Gryganskyi A."/>
            <person name="Culley D."/>
            <person name="Magnuson J.K."/>
            <person name="James T.Y."/>
            <person name="O'Malley M.A."/>
            <person name="Stajich J.E."/>
            <person name="Spatafora J.W."/>
            <person name="Visel A."/>
            <person name="Grigoriev I.V."/>
        </authorList>
    </citation>
    <scope>NUCLEOTIDE SEQUENCE [LARGE SCALE GENOMIC DNA]</scope>
    <source>
        <strain evidence="2 3">68-887.2</strain>
    </source>
</reference>
<feature type="region of interest" description="Disordered" evidence="1">
    <location>
        <begin position="97"/>
        <end position="179"/>
    </location>
</feature>
<organism evidence="2 3">
    <name type="scientific">Naematelia encephala</name>
    <dbReference type="NCBI Taxonomy" id="71784"/>
    <lineage>
        <taxon>Eukaryota</taxon>
        <taxon>Fungi</taxon>
        <taxon>Dikarya</taxon>
        <taxon>Basidiomycota</taxon>
        <taxon>Agaricomycotina</taxon>
        <taxon>Tremellomycetes</taxon>
        <taxon>Tremellales</taxon>
        <taxon>Naemateliaceae</taxon>
        <taxon>Naematelia</taxon>
    </lineage>
</organism>
<feature type="region of interest" description="Disordered" evidence="1">
    <location>
        <begin position="62"/>
        <end position="81"/>
    </location>
</feature>
<feature type="compositionally biased region" description="Basic and acidic residues" evidence="1">
    <location>
        <begin position="71"/>
        <end position="81"/>
    </location>
</feature>
<dbReference type="Proteomes" id="UP000193986">
    <property type="component" value="Unassembled WGS sequence"/>
</dbReference>